<evidence type="ECO:0000256" key="1">
    <source>
        <dbReference type="SAM" id="MobiDB-lite"/>
    </source>
</evidence>
<dbReference type="Proteomes" id="UP001419268">
    <property type="component" value="Unassembled WGS sequence"/>
</dbReference>
<sequence>MASLNQKFENHHESISTTITEQNPHGPATPTQLIAHSPLAVGILLTFTSSFPCHSGATPHTPARPTSFNARPPYFFAGASTQLPQDQFNAPLVHQPPLTLKPPKIFLLPFDGSNALD</sequence>
<name>A0AAP0E1I9_9MAGN</name>
<feature type="region of interest" description="Disordered" evidence="1">
    <location>
        <begin position="1"/>
        <end position="32"/>
    </location>
</feature>
<keyword evidence="3" id="KW-1185">Reference proteome</keyword>
<gene>
    <name evidence="2" type="ORF">Scep_029694</name>
</gene>
<reference evidence="2 3" key="1">
    <citation type="submission" date="2024-01" db="EMBL/GenBank/DDBJ databases">
        <title>Genome assemblies of Stephania.</title>
        <authorList>
            <person name="Yang L."/>
        </authorList>
    </citation>
    <scope>NUCLEOTIDE SEQUENCE [LARGE SCALE GENOMIC DNA]</scope>
    <source>
        <strain evidence="2">JXDWG</strain>
        <tissue evidence="2">Leaf</tissue>
    </source>
</reference>
<evidence type="ECO:0000313" key="2">
    <source>
        <dbReference type="EMBL" id="KAK9083223.1"/>
    </source>
</evidence>
<dbReference type="EMBL" id="JBBNAG010000013">
    <property type="protein sequence ID" value="KAK9083223.1"/>
    <property type="molecule type" value="Genomic_DNA"/>
</dbReference>
<feature type="compositionally biased region" description="Polar residues" evidence="1">
    <location>
        <begin position="15"/>
        <end position="32"/>
    </location>
</feature>
<organism evidence="2 3">
    <name type="scientific">Stephania cephalantha</name>
    <dbReference type="NCBI Taxonomy" id="152367"/>
    <lineage>
        <taxon>Eukaryota</taxon>
        <taxon>Viridiplantae</taxon>
        <taxon>Streptophyta</taxon>
        <taxon>Embryophyta</taxon>
        <taxon>Tracheophyta</taxon>
        <taxon>Spermatophyta</taxon>
        <taxon>Magnoliopsida</taxon>
        <taxon>Ranunculales</taxon>
        <taxon>Menispermaceae</taxon>
        <taxon>Menispermoideae</taxon>
        <taxon>Cissampelideae</taxon>
        <taxon>Stephania</taxon>
    </lineage>
</organism>
<proteinExistence type="predicted"/>
<accession>A0AAP0E1I9</accession>
<protein>
    <submittedName>
        <fullName evidence="2">Uncharacterized protein</fullName>
    </submittedName>
</protein>
<dbReference type="AlphaFoldDB" id="A0AAP0E1I9"/>
<evidence type="ECO:0000313" key="3">
    <source>
        <dbReference type="Proteomes" id="UP001419268"/>
    </source>
</evidence>
<comment type="caution">
    <text evidence="2">The sequence shown here is derived from an EMBL/GenBank/DDBJ whole genome shotgun (WGS) entry which is preliminary data.</text>
</comment>